<evidence type="ECO:0000259" key="2">
    <source>
        <dbReference type="Pfam" id="PF06985"/>
    </source>
</evidence>
<dbReference type="Proteomes" id="UP000028524">
    <property type="component" value="Unassembled WGS sequence"/>
</dbReference>
<dbReference type="STRING" id="1283841.A0A084R233"/>
<dbReference type="OMA" id="NTHDWEV"/>
<evidence type="ECO:0000256" key="1">
    <source>
        <dbReference type="SAM" id="MobiDB-lite"/>
    </source>
</evidence>
<name>A0A084R233_STAC4</name>
<dbReference type="OrthoDB" id="5362512at2759"/>
<evidence type="ECO:0000313" key="4">
    <source>
        <dbReference type="Proteomes" id="UP000028524"/>
    </source>
</evidence>
<protein>
    <recommendedName>
        <fullName evidence="2">Heterokaryon incompatibility domain-containing protein</fullName>
    </recommendedName>
</protein>
<accession>A0A084R233</accession>
<dbReference type="PANTHER" id="PTHR33112:SF8">
    <property type="entry name" value="HETEROKARYON INCOMPATIBILITY DOMAIN-CONTAINING PROTEIN"/>
    <property type="match status" value="1"/>
</dbReference>
<gene>
    <name evidence="3" type="ORF">S40285_09269</name>
</gene>
<sequence>MASDSIAQDTDCDSLRCWYEGYVAAHDVARFCEPLAHVDLDLESIEQQIKASIHHIEVLDGFCSVCQAVFDDWPRSLRSPSKDDYDEKEERASEAESIDDTPGGTSDTAIKPLPDIGTYPAWEWNQGGSGTATLSMQPDTITLEAAVRAGCRCLIENRLEVLHQSFEVSLLVQTWTDRDAAYLVEYTFPGRRFTREYPSYPSLPSCAFDFAVYRDVASVKSKSHPDVNSVTPKPSNVDFPMSLDRVLLQVKEWTSTCLSSHSACNATNVTELPTRLLSLSAKPVRLVKTIDLTSKPRYAALSYCWGRADERLCLTDDNFDALSLAMPNEILPRTFQDAIVIAQSAGLDYLWIDSLCIIQDNTHDWEVEAGRMASVYGGSSLTIAASSAKDANGGCFLRAPNGCSGFNARLSVGGRLESVQIIDLAAYTKYVTQPHLASRAWAVQEKILSPRTLHCGVRGFFWECRTCVGSEFFPNGFNADEFDEALVWQFSDLDPEEHVLNNLRRWKSIKEWYSGCDLTYPSDKLIAISGIARDMQQHSGDQYFAGLWRKNMIAELCWHVLKPCPRPPYRAPSWSWASVDGSVFTERISPYEDVFAHIQSVDILNRTDSFGAVTGGSLSLECRCLVSGQVISRAAARNEYMLGSKEDGENYEIYVNVGHEKYDFAFAPDCWGADEEKGHIGEVVYFLPLHGGEDGGAQDLEDGTQIFSKDITGIVLQSSDLQMGIFFRIGFFEFSYRFGGWGRLAMMDEYHPFLQAMEKSRPGMTRDTPFVASNTANDNGKHFLVHIT</sequence>
<reference evidence="3 4" key="1">
    <citation type="journal article" date="2014" name="BMC Genomics">
        <title>Comparative genome sequencing reveals chemotype-specific gene clusters in the toxigenic black mold Stachybotrys.</title>
        <authorList>
            <person name="Semeiks J."/>
            <person name="Borek D."/>
            <person name="Otwinowski Z."/>
            <person name="Grishin N.V."/>
        </authorList>
    </citation>
    <scope>NUCLEOTIDE SEQUENCE [LARGE SCALE GENOMIC DNA]</scope>
    <source>
        <strain evidence="3 4">IBT 40285</strain>
    </source>
</reference>
<proteinExistence type="predicted"/>
<keyword evidence="4" id="KW-1185">Reference proteome</keyword>
<feature type="compositionally biased region" description="Basic and acidic residues" evidence="1">
    <location>
        <begin position="79"/>
        <end position="94"/>
    </location>
</feature>
<dbReference type="HOGENOM" id="CLU_002639_3_0_1"/>
<dbReference type="InParanoid" id="A0A084R233"/>
<dbReference type="AlphaFoldDB" id="A0A084R233"/>
<dbReference type="EMBL" id="KL659249">
    <property type="protein sequence ID" value="KFA70268.1"/>
    <property type="molecule type" value="Genomic_DNA"/>
</dbReference>
<dbReference type="Pfam" id="PF06985">
    <property type="entry name" value="HET"/>
    <property type="match status" value="1"/>
</dbReference>
<evidence type="ECO:0000313" key="3">
    <source>
        <dbReference type="EMBL" id="KFA70268.1"/>
    </source>
</evidence>
<feature type="domain" description="Heterokaryon incompatibility" evidence="2">
    <location>
        <begin position="298"/>
        <end position="445"/>
    </location>
</feature>
<dbReference type="InterPro" id="IPR010730">
    <property type="entry name" value="HET"/>
</dbReference>
<organism evidence="3 4">
    <name type="scientific">Stachybotrys chlorohalonatus (strain IBT 40285)</name>
    <dbReference type="NCBI Taxonomy" id="1283841"/>
    <lineage>
        <taxon>Eukaryota</taxon>
        <taxon>Fungi</taxon>
        <taxon>Dikarya</taxon>
        <taxon>Ascomycota</taxon>
        <taxon>Pezizomycotina</taxon>
        <taxon>Sordariomycetes</taxon>
        <taxon>Hypocreomycetidae</taxon>
        <taxon>Hypocreales</taxon>
        <taxon>Stachybotryaceae</taxon>
        <taxon>Stachybotrys</taxon>
    </lineage>
</organism>
<dbReference type="PANTHER" id="PTHR33112">
    <property type="entry name" value="DOMAIN PROTEIN, PUTATIVE-RELATED"/>
    <property type="match status" value="1"/>
</dbReference>
<feature type="region of interest" description="Disordered" evidence="1">
    <location>
        <begin position="79"/>
        <end position="112"/>
    </location>
</feature>